<dbReference type="OrthoDB" id="6504594at2"/>
<keyword evidence="1" id="KW-0614">Plasmid</keyword>
<accession>A0A1W6BBA2</accession>
<proteinExistence type="predicted"/>
<keyword evidence="2" id="KW-1185">Reference proteome</keyword>
<dbReference type="EMBL" id="CP019707">
    <property type="protein sequence ID" value="ARJ44368.1"/>
    <property type="molecule type" value="Genomic_DNA"/>
</dbReference>
<sequence length="117" mass="13696">MYESMNRRDDFSYAFEKIRNAVASSAKRDAEFANDMALKILREKYAQFRQELNDAGELGDHEYDLDTFEHAMDVLQRYFDGNPRGLTERDARIYSHYLQTEHQGFSELAKELATGRS</sequence>
<evidence type="ECO:0000313" key="1">
    <source>
        <dbReference type="EMBL" id="ARJ44368.1"/>
    </source>
</evidence>
<dbReference type="KEGG" id="palh:B1H58_20310"/>
<dbReference type="Proteomes" id="UP000192900">
    <property type="component" value="Plasmid pPALTYR11Z"/>
</dbReference>
<dbReference type="RefSeq" id="WP_085072385.1">
    <property type="nucleotide sequence ID" value="NZ_CP019707.1"/>
</dbReference>
<name>A0A1W6BBA2_9GAMM</name>
<gene>
    <name evidence="1" type="ORF">B1H58_20310</name>
</gene>
<dbReference type="AlphaFoldDB" id="A0A1W6BBA2"/>
<organism evidence="1 2">
    <name type="scientific">Pantoea alhagi</name>
    <dbReference type="NCBI Taxonomy" id="1891675"/>
    <lineage>
        <taxon>Bacteria</taxon>
        <taxon>Pseudomonadati</taxon>
        <taxon>Pseudomonadota</taxon>
        <taxon>Gammaproteobacteria</taxon>
        <taxon>Enterobacterales</taxon>
        <taxon>Erwiniaceae</taxon>
        <taxon>Pantoea</taxon>
    </lineage>
</organism>
<protein>
    <submittedName>
        <fullName evidence="1">Uncharacterized protein</fullName>
    </submittedName>
</protein>
<geneLocation type="plasmid" evidence="2">
    <name>ppaltyr11z</name>
</geneLocation>
<evidence type="ECO:0000313" key="2">
    <source>
        <dbReference type="Proteomes" id="UP000192900"/>
    </source>
</evidence>
<reference evidence="1 2" key="1">
    <citation type="submission" date="2017-02" db="EMBL/GenBank/DDBJ databases">
        <title>Complete genome sequence of the drought resistance-promoting endophyte Pantoea alhagi LTYR-11Z.</title>
        <authorList>
            <person name="Zhang L."/>
        </authorList>
    </citation>
    <scope>NUCLEOTIDE SEQUENCE [LARGE SCALE GENOMIC DNA]</scope>
    <source>
        <strain evidence="1 2">LTYR-11Z</strain>
        <plasmid evidence="2">Plasmid ppaltyr11z</plasmid>
    </source>
</reference>